<evidence type="ECO:0000256" key="3">
    <source>
        <dbReference type="PIRSR" id="PIRSR617939-2"/>
    </source>
</evidence>
<feature type="domain" description="Gamma-glutamylcyclotransferase AIG2-like" evidence="4">
    <location>
        <begin position="7"/>
        <end position="125"/>
    </location>
</feature>
<evidence type="ECO:0000259" key="4">
    <source>
        <dbReference type="Pfam" id="PF06094"/>
    </source>
</evidence>
<dbReference type="InterPro" id="IPR009288">
    <property type="entry name" value="AIG2-like_dom"/>
</dbReference>
<dbReference type="SUPFAM" id="SSF110857">
    <property type="entry name" value="Gamma-glutamyl cyclotransferase-like"/>
    <property type="match status" value="1"/>
</dbReference>
<evidence type="ECO:0000313" key="6">
    <source>
        <dbReference type="Proteomes" id="UP000009881"/>
    </source>
</evidence>
<dbReference type="CDD" id="cd06661">
    <property type="entry name" value="GGCT_like"/>
    <property type="match status" value="1"/>
</dbReference>
<name>K9GVS3_9PROT</name>
<evidence type="ECO:0000313" key="5">
    <source>
        <dbReference type="EMBL" id="EKV30055.1"/>
    </source>
</evidence>
<proteinExistence type="predicted"/>
<dbReference type="PATRIC" id="fig|1238182.3.peg.2352"/>
<dbReference type="PANTHER" id="PTHR12935">
    <property type="entry name" value="GAMMA-GLUTAMYLCYCLOTRANSFERASE"/>
    <property type="match status" value="1"/>
</dbReference>
<dbReference type="InterPro" id="IPR013024">
    <property type="entry name" value="GGCT-like"/>
</dbReference>
<keyword evidence="6" id="KW-1185">Reference proteome</keyword>
<gene>
    <name evidence="5" type="ORF">C882_0136</name>
</gene>
<dbReference type="Proteomes" id="UP000009881">
    <property type="component" value="Unassembled WGS sequence"/>
</dbReference>
<dbReference type="InterPro" id="IPR036568">
    <property type="entry name" value="GGCT-like_sf"/>
</dbReference>
<dbReference type="Pfam" id="PF06094">
    <property type="entry name" value="GGACT"/>
    <property type="match status" value="1"/>
</dbReference>
<organism evidence="5 6">
    <name type="scientific">Caenispirillum salinarum AK4</name>
    <dbReference type="NCBI Taxonomy" id="1238182"/>
    <lineage>
        <taxon>Bacteria</taxon>
        <taxon>Pseudomonadati</taxon>
        <taxon>Pseudomonadota</taxon>
        <taxon>Alphaproteobacteria</taxon>
        <taxon>Rhodospirillales</taxon>
        <taxon>Novispirillaceae</taxon>
        <taxon>Caenispirillum</taxon>
    </lineage>
</organism>
<dbReference type="GO" id="GO:0003839">
    <property type="term" value="F:gamma-glutamylcyclotransferase activity"/>
    <property type="evidence" value="ECO:0007669"/>
    <property type="project" value="InterPro"/>
</dbReference>
<dbReference type="Gene3D" id="3.10.490.10">
    <property type="entry name" value="Gamma-glutamyl cyclotransferase-like"/>
    <property type="match status" value="1"/>
</dbReference>
<accession>K9GVS3</accession>
<dbReference type="OrthoDB" id="141582at2"/>
<dbReference type="PANTHER" id="PTHR12935:SF0">
    <property type="entry name" value="GAMMA-GLUTAMYLCYCLOTRANSFERASE"/>
    <property type="match status" value="1"/>
</dbReference>
<dbReference type="eggNOG" id="COG2105">
    <property type="taxonomic scope" value="Bacteria"/>
</dbReference>
<dbReference type="InterPro" id="IPR017939">
    <property type="entry name" value="G-Glutamylcylcotransferase"/>
</dbReference>
<dbReference type="RefSeq" id="WP_009540796.1">
    <property type="nucleotide sequence ID" value="NZ_ANHY01000010.1"/>
</dbReference>
<dbReference type="AlphaFoldDB" id="K9GVS3"/>
<protein>
    <recommendedName>
        <fullName evidence="4">Gamma-glutamylcyclotransferase AIG2-like domain-containing protein</fullName>
    </recommendedName>
</protein>
<dbReference type="STRING" id="1238182.C882_0136"/>
<keyword evidence="1" id="KW-0456">Lyase</keyword>
<comment type="caution">
    <text evidence="5">The sequence shown here is derived from an EMBL/GenBank/DDBJ whole genome shotgun (WGS) entry which is preliminary data.</text>
</comment>
<feature type="binding site" evidence="3">
    <location>
        <begin position="7"/>
        <end position="12"/>
    </location>
    <ligand>
        <name>substrate</name>
    </ligand>
</feature>
<evidence type="ECO:0000256" key="1">
    <source>
        <dbReference type="ARBA" id="ARBA00023239"/>
    </source>
</evidence>
<reference evidence="5 6" key="1">
    <citation type="journal article" date="2013" name="Genome Announc.">
        <title>Draft Genome Sequence of an Alphaproteobacterium, Caenispirillum salinarum AK4(T), Isolated from a Solar Saltern.</title>
        <authorList>
            <person name="Khatri I."/>
            <person name="Singh A."/>
            <person name="Korpole S."/>
            <person name="Pinnaka A.K."/>
            <person name="Subramanian S."/>
        </authorList>
    </citation>
    <scope>NUCLEOTIDE SEQUENCE [LARGE SCALE GENOMIC DNA]</scope>
    <source>
        <strain evidence="5 6">AK4</strain>
    </source>
</reference>
<sequence>MPEATLYFAYGSNLNAEDWGRWCAARPGTADPACMTPVGAAMLPDHELAFSRHSTGRKGGVLDIRPRSGHAVEGVLMAVSPAGWELLDIKEGVGFAYERIPVRVRDHGGLWRDVTTYRVLPEEARPHVPLHEHYVSVCAEGLRRHGLSPARLLDAAAGRPARSAADGLFIPDGLREALDRALTDAERQTLTAATAGASVHDSGALGPGDGQAAGAFLPSEALEDLVARIDPLAGSGPYRFARDLLTVTTGDGASARAWAYVVPQIT</sequence>
<evidence type="ECO:0000256" key="2">
    <source>
        <dbReference type="PIRSR" id="PIRSR617939-1"/>
    </source>
</evidence>
<feature type="active site" description="Proton acceptor" evidence="2">
    <location>
        <position position="91"/>
    </location>
</feature>
<dbReference type="EMBL" id="ANHY01000010">
    <property type="protein sequence ID" value="EKV30055.1"/>
    <property type="molecule type" value="Genomic_DNA"/>
</dbReference>